<dbReference type="Pfam" id="PF12852">
    <property type="entry name" value="Cupin_6"/>
    <property type="match status" value="1"/>
</dbReference>
<reference evidence="5 6" key="1">
    <citation type="submission" date="2019-03" db="EMBL/GenBank/DDBJ databases">
        <title>Paraburkholderia sp. 7MH5, isolated from subtropical forest soil.</title>
        <authorList>
            <person name="Gao Z.-H."/>
            <person name="Qiu L.-H."/>
        </authorList>
    </citation>
    <scope>NUCLEOTIDE SEQUENCE [LARGE SCALE GENOMIC DNA]</scope>
    <source>
        <strain evidence="5 6">7MH5</strain>
    </source>
</reference>
<keyword evidence="6" id="KW-1185">Reference proteome</keyword>
<dbReference type="SUPFAM" id="SSF46689">
    <property type="entry name" value="Homeodomain-like"/>
    <property type="match status" value="2"/>
</dbReference>
<dbReference type="InterPro" id="IPR014710">
    <property type="entry name" value="RmlC-like_jellyroll"/>
</dbReference>
<sequence>MVDPLAEFVALLRPGAPIAKTVRGADCARMGYPQTGLPFFCAALEGTCRVDVEGRETMVVHQGDFVLIPSGVAFRLLDPAGTPLIGTRRAGETIGPAELRLLAGYCIFGSPDAALLVSFLPQVVHVRGGNRLAKLVRLIEDETCTAGPASDAVLRRLLEVLFIEALRCAVDASASPGLLQGIADARIAAALQRMHAFPARPWTVAQLAKDAALSRSAFFERFSRIVGVTPMKYLLAWRMAIAMDLLLRNAGGVADVAERVGYGTASAFSAAFARYVGMSPTHYLRKQAETRLRVRSTVPLQCAAAEDVRHPARAAPRIGLPAYADTSEAVYAWTPVSMR</sequence>
<proteinExistence type="predicted"/>
<protein>
    <submittedName>
        <fullName evidence="5">AraC family transcriptional regulator</fullName>
    </submittedName>
</protein>
<evidence type="ECO:0000313" key="5">
    <source>
        <dbReference type="EMBL" id="QBQ98737.1"/>
    </source>
</evidence>
<dbReference type="GO" id="GO:0003700">
    <property type="term" value="F:DNA-binding transcription factor activity"/>
    <property type="evidence" value="ECO:0007669"/>
    <property type="project" value="InterPro"/>
</dbReference>
<dbReference type="InterPro" id="IPR020449">
    <property type="entry name" value="Tscrpt_reg_AraC-type_HTH"/>
</dbReference>
<evidence type="ECO:0000259" key="4">
    <source>
        <dbReference type="PROSITE" id="PS01124"/>
    </source>
</evidence>
<keyword evidence="1" id="KW-0805">Transcription regulation</keyword>
<evidence type="ECO:0000256" key="3">
    <source>
        <dbReference type="ARBA" id="ARBA00023163"/>
    </source>
</evidence>
<organism evidence="5 6">
    <name type="scientific">Paraburkholderia pallida</name>
    <dbReference type="NCBI Taxonomy" id="2547399"/>
    <lineage>
        <taxon>Bacteria</taxon>
        <taxon>Pseudomonadati</taxon>
        <taxon>Pseudomonadota</taxon>
        <taxon>Betaproteobacteria</taxon>
        <taxon>Burkholderiales</taxon>
        <taxon>Burkholderiaceae</taxon>
        <taxon>Paraburkholderia</taxon>
    </lineage>
</organism>
<name>A0A4P7CU63_9BURK</name>
<dbReference type="PROSITE" id="PS00041">
    <property type="entry name" value="HTH_ARAC_FAMILY_1"/>
    <property type="match status" value="1"/>
</dbReference>
<dbReference type="InterPro" id="IPR050204">
    <property type="entry name" value="AraC_XylS_family_regulators"/>
</dbReference>
<dbReference type="InterPro" id="IPR009057">
    <property type="entry name" value="Homeodomain-like_sf"/>
</dbReference>
<dbReference type="EMBL" id="CP038149">
    <property type="protein sequence ID" value="QBQ98737.1"/>
    <property type="molecule type" value="Genomic_DNA"/>
</dbReference>
<dbReference type="PROSITE" id="PS01124">
    <property type="entry name" value="HTH_ARAC_FAMILY_2"/>
    <property type="match status" value="1"/>
</dbReference>
<dbReference type="Gene3D" id="1.10.10.60">
    <property type="entry name" value="Homeodomain-like"/>
    <property type="match status" value="2"/>
</dbReference>
<dbReference type="AlphaFoldDB" id="A0A4P7CU63"/>
<evidence type="ECO:0000256" key="1">
    <source>
        <dbReference type="ARBA" id="ARBA00023015"/>
    </source>
</evidence>
<evidence type="ECO:0000256" key="2">
    <source>
        <dbReference type="ARBA" id="ARBA00023125"/>
    </source>
</evidence>
<dbReference type="Pfam" id="PF12833">
    <property type="entry name" value="HTH_18"/>
    <property type="match status" value="1"/>
</dbReference>
<evidence type="ECO:0000313" key="6">
    <source>
        <dbReference type="Proteomes" id="UP000295727"/>
    </source>
</evidence>
<dbReference type="PRINTS" id="PR00032">
    <property type="entry name" value="HTHARAC"/>
</dbReference>
<dbReference type="RefSeq" id="WP_134750813.1">
    <property type="nucleotide sequence ID" value="NZ_CP038149.1"/>
</dbReference>
<dbReference type="Gene3D" id="2.60.120.10">
    <property type="entry name" value="Jelly Rolls"/>
    <property type="match status" value="1"/>
</dbReference>
<keyword evidence="2" id="KW-0238">DNA-binding</keyword>
<dbReference type="InterPro" id="IPR018062">
    <property type="entry name" value="HTH_AraC-typ_CS"/>
</dbReference>
<dbReference type="SUPFAM" id="SSF51182">
    <property type="entry name" value="RmlC-like cupins"/>
    <property type="match status" value="1"/>
</dbReference>
<dbReference type="GO" id="GO:0043565">
    <property type="term" value="F:sequence-specific DNA binding"/>
    <property type="evidence" value="ECO:0007669"/>
    <property type="project" value="InterPro"/>
</dbReference>
<feature type="domain" description="HTH araC/xylS-type" evidence="4">
    <location>
        <begin position="188"/>
        <end position="286"/>
    </location>
</feature>
<dbReference type="OrthoDB" id="9789899at2"/>
<dbReference type="CDD" id="cd02208">
    <property type="entry name" value="cupin_RmlC-like"/>
    <property type="match status" value="1"/>
</dbReference>
<dbReference type="InterPro" id="IPR032783">
    <property type="entry name" value="AraC_lig"/>
</dbReference>
<dbReference type="InterPro" id="IPR018060">
    <property type="entry name" value="HTH_AraC"/>
</dbReference>
<dbReference type="InterPro" id="IPR011051">
    <property type="entry name" value="RmlC_Cupin_sf"/>
</dbReference>
<dbReference type="KEGG" id="ppai:E1956_15785"/>
<dbReference type="SMART" id="SM00342">
    <property type="entry name" value="HTH_ARAC"/>
    <property type="match status" value="1"/>
</dbReference>
<gene>
    <name evidence="5" type="ORF">E1956_15785</name>
</gene>
<dbReference type="Proteomes" id="UP000295727">
    <property type="component" value="Chromosome 2"/>
</dbReference>
<keyword evidence="3" id="KW-0804">Transcription</keyword>
<dbReference type="PANTHER" id="PTHR46796">
    <property type="entry name" value="HTH-TYPE TRANSCRIPTIONAL ACTIVATOR RHAS-RELATED"/>
    <property type="match status" value="1"/>
</dbReference>
<dbReference type="PANTHER" id="PTHR46796:SF7">
    <property type="entry name" value="ARAC FAMILY TRANSCRIPTIONAL REGULATOR"/>
    <property type="match status" value="1"/>
</dbReference>
<accession>A0A4P7CU63</accession>